<keyword evidence="4" id="KW-1185">Reference proteome</keyword>
<proteinExistence type="predicted"/>
<evidence type="ECO:0000313" key="3">
    <source>
        <dbReference type="EMBL" id="QDV31506.1"/>
    </source>
</evidence>
<sequence length="580" mass="64715" precursor="true">MSRTQNIVPWACWLLVGMSCGLLSQPIAPAAEKSRLFDWRSSAAIPGGVKDVTSDLARNIEENTLDLGTGKIVLTPRIKLKSAVADHVKLSLVFQVEEANQTMELTGLVGMNGHYLPAGANLRNIRIEKSPHSETFLRKGELTLLLTFPQSKPAGSGFTEGLAERKRELERERQNPSQWKPFPGQPEPEQQVKAKPGPLLPGPETGYQPRSKEFAQLAAAVSGKYVMPGRNTHRSFGRMWLEAAEAAAKYPAPELHKYSTKMLERAKADANIDVNATRESFLREAERIETRIANGGYIQEEVRNDIDANGNLVRIVNQRDVSGDARARAETLRRVVASTDDEVREFVRNQRDKNGWEDLFFGDGTSNNRDHMFQNLVTDARKILVADAAKHAGPVASSPLVQFRRVDSKKFKLKNVSQKSLSDALVMMKMGFTKSDKLKQFRAPIMLFVPQWKAGDELEMDFEFNEPTVVHAQIDTYTNEASLMGIEFSLVDPQSPPSDRPGKIVLRSDNPLSKGLKVWAELDGQRFEWEEGQRQLDIPAAPGKHQLVVKGRNGKITKTLHTSQPEIDAEDYTTISIPSK</sequence>
<evidence type="ECO:0000256" key="1">
    <source>
        <dbReference type="SAM" id="MobiDB-lite"/>
    </source>
</evidence>
<reference evidence="3 4" key="1">
    <citation type="submission" date="2019-02" db="EMBL/GenBank/DDBJ databases">
        <title>Deep-cultivation of Planctomycetes and their phenomic and genomic characterization uncovers novel biology.</title>
        <authorList>
            <person name="Wiegand S."/>
            <person name="Jogler M."/>
            <person name="Boedeker C."/>
            <person name="Pinto D."/>
            <person name="Vollmers J."/>
            <person name="Rivas-Marin E."/>
            <person name="Kohn T."/>
            <person name="Peeters S.H."/>
            <person name="Heuer A."/>
            <person name="Rast P."/>
            <person name="Oberbeckmann S."/>
            <person name="Bunk B."/>
            <person name="Jeske O."/>
            <person name="Meyerdierks A."/>
            <person name="Storesund J.E."/>
            <person name="Kallscheuer N."/>
            <person name="Luecker S."/>
            <person name="Lage O.M."/>
            <person name="Pohl T."/>
            <person name="Merkel B.J."/>
            <person name="Hornburger P."/>
            <person name="Mueller R.-W."/>
            <person name="Bruemmer F."/>
            <person name="Labrenz M."/>
            <person name="Spormann A.M."/>
            <person name="Op den Camp H."/>
            <person name="Overmann J."/>
            <person name="Amann R."/>
            <person name="Jetten M.S.M."/>
            <person name="Mascher T."/>
            <person name="Medema M.H."/>
            <person name="Devos D.P."/>
            <person name="Kaster A.-K."/>
            <person name="Ovreas L."/>
            <person name="Rohde M."/>
            <person name="Galperin M.Y."/>
            <person name="Jogler C."/>
        </authorList>
    </citation>
    <scope>NUCLEOTIDE SEQUENCE [LARGE SCALE GENOMIC DNA]</scope>
    <source>
        <strain evidence="3 4">Spb1</strain>
    </source>
</reference>
<evidence type="ECO:0000313" key="4">
    <source>
        <dbReference type="Proteomes" id="UP000315349"/>
    </source>
</evidence>
<protein>
    <recommendedName>
        <fullName evidence="5">SLA1 homology domain-containing protein</fullName>
    </recommendedName>
</protein>
<keyword evidence="2" id="KW-0732">Signal</keyword>
<name>A0A518GSD9_9PLAN</name>
<feature type="signal peptide" evidence="2">
    <location>
        <begin position="1"/>
        <end position="30"/>
    </location>
</feature>
<feature type="chain" id="PRO_5021786366" description="SLA1 homology domain-containing protein" evidence="2">
    <location>
        <begin position="31"/>
        <end position="580"/>
    </location>
</feature>
<dbReference type="RefSeq" id="WP_145302496.1">
    <property type="nucleotide sequence ID" value="NZ_CP036299.1"/>
</dbReference>
<gene>
    <name evidence="3" type="ORF">Spb1_34510</name>
</gene>
<feature type="compositionally biased region" description="Basic and acidic residues" evidence="1">
    <location>
        <begin position="164"/>
        <end position="174"/>
    </location>
</feature>
<dbReference type="Proteomes" id="UP000315349">
    <property type="component" value="Chromosome"/>
</dbReference>
<evidence type="ECO:0008006" key="5">
    <source>
        <dbReference type="Google" id="ProtNLM"/>
    </source>
</evidence>
<dbReference type="AlphaFoldDB" id="A0A518GSD9"/>
<organism evidence="3 4">
    <name type="scientific">Planctopirus ephydatiae</name>
    <dbReference type="NCBI Taxonomy" id="2528019"/>
    <lineage>
        <taxon>Bacteria</taxon>
        <taxon>Pseudomonadati</taxon>
        <taxon>Planctomycetota</taxon>
        <taxon>Planctomycetia</taxon>
        <taxon>Planctomycetales</taxon>
        <taxon>Planctomycetaceae</taxon>
        <taxon>Planctopirus</taxon>
    </lineage>
</organism>
<evidence type="ECO:0000256" key="2">
    <source>
        <dbReference type="SAM" id="SignalP"/>
    </source>
</evidence>
<feature type="region of interest" description="Disordered" evidence="1">
    <location>
        <begin position="164"/>
        <end position="205"/>
    </location>
</feature>
<dbReference type="EMBL" id="CP036299">
    <property type="protein sequence ID" value="QDV31506.1"/>
    <property type="molecule type" value="Genomic_DNA"/>
</dbReference>
<accession>A0A518GSD9</accession>
<dbReference type="OrthoDB" id="208239at2"/>
<dbReference type="PROSITE" id="PS51257">
    <property type="entry name" value="PROKAR_LIPOPROTEIN"/>
    <property type="match status" value="1"/>
</dbReference>
<dbReference type="KEGG" id="peh:Spb1_34510"/>